<keyword evidence="2" id="KW-1185">Reference proteome</keyword>
<evidence type="ECO:0000313" key="2">
    <source>
        <dbReference type="Proteomes" id="UP000789405"/>
    </source>
</evidence>
<name>A0A9N9B4E6_9GLOM</name>
<dbReference type="EMBL" id="CAJVPY010002149">
    <property type="protein sequence ID" value="CAG8550344.1"/>
    <property type="molecule type" value="Genomic_DNA"/>
</dbReference>
<reference evidence="1" key="1">
    <citation type="submission" date="2021-06" db="EMBL/GenBank/DDBJ databases">
        <authorList>
            <person name="Kallberg Y."/>
            <person name="Tangrot J."/>
            <person name="Rosling A."/>
        </authorList>
    </citation>
    <scope>NUCLEOTIDE SEQUENCE</scope>
    <source>
        <strain evidence="1">MA453B</strain>
    </source>
</reference>
<proteinExistence type="predicted"/>
<dbReference type="AlphaFoldDB" id="A0A9N9B4E6"/>
<protein>
    <submittedName>
        <fullName evidence="1">24511_t:CDS:1</fullName>
    </submittedName>
</protein>
<comment type="caution">
    <text evidence="1">The sequence shown here is derived from an EMBL/GenBank/DDBJ whole genome shotgun (WGS) entry which is preliminary data.</text>
</comment>
<organism evidence="1 2">
    <name type="scientific">Dentiscutata erythropus</name>
    <dbReference type="NCBI Taxonomy" id="1348616"/>
    <lineage>
        <taxon>Eukaryota</taxon>
        <taxon>Fungi</taxon>
        <taxon>Fungi incertae sedis</taxon>
        <taxon>Mucoromycota</taxon>
        <taxon>Glomeromycotina</taxon>
        <taxon>Glomeromycetes</taxon>
        <taxon>Diversisporales</taxon>
        <taxon>Gigasporaceae</taxon>
        <taxon>Dentiscutata</taxon>
    </lineage>
</organism>
<sequence>MELEEVDLIKELYSASIGQISSEVFLNNEFNKEEDDLFLIKGVVGFSGSKLRFLNLGSRIVAIYLSTPGSSQQFPNESSISSHTS</sequence>
<accession>A0A9N9B4E6</accession>
<evidence type="ECO:0000313" key="1">
    <source>
        <dbReference type="EMBL" id="CAG8550344.1"/>
    </source>
</evidence>
<dbReference type="Proteomes" id="UP000789405">
    <property type="component" value="Unassembled WGS sequence"/>
</dbReference>
<gene>
    <name evidence="1" type="ORF">DERYTH_LOCUS5236</name>
</gene>